<sequence length="467" mass="51998">MLNRRQIIQSALAGAPLINSQLFADSAKKAGPHFAPKAKKIIYLFMAGGPSQLETFDYKPQMKKMFDKDLPDSIRQGQRTTNMTAGQSRFPIAPSVYNFKQHGQNGTWVSELLPKTASMIDDLCLIKSMHTDAINHDPAKTLICTGNQLPGMASLGAWLSYGLGSINPNLPNFTVLNCAKWSGKVNVQGLYSRLWGAGFLPSHHQGVNFQAMGDPILYLSNPKGISRNQRKAMINLSDSLNQEHFNKFGDPEIQTTMAQQDMAFRMQKSIPAVTNMSAEPDHVKALYGPEVNIPGTFAYNALQARKLIEADVRTVQIFHRGWDHHGHLPKNMAGQCRDVDHACYGLIQDLKQRGLLDETLVVWGGEFGRTIFSQGKLSQSNYGRDHHPRCFSMWMAGAGVKKGLVYGETDDFSYNIVDKPVHIRDLNATILHLMGLDHHKLSFPFRGLDMRLTGVEPAKVIKKIINS</sequence>
<dbReference type="InterPro" id="IPR017850">
    <property type="entry name" value="Alkaline_phosphatase_core_sf"/>
</dbReference>
<name>A6DRU2_9BACT</name>
<dbReference type="RefSeq" id="WP_007280560.1">
    <property type="nucleotide sequence ID" value="NZ_ABCK01000026.1"/>
</dbReference>
<dbReference type="PANTHER" id="PTHR43737:SF1">
    <property type="entry name" value="DUF1501 DOMAIN-CONTAINING PROTEIN"/>
    <property type="match status" value="1"/>
</dbReference>
<dbReference type="eggNOG" id="COG4102">
    <property type="taxonomic scope" value="Bacteria"/>
</dbReference>
<proteinExistence type="predicted"/>
<dbReference type="InterPro" id="IPR010869">
    <property type="entry name" value="DUF1501"/>
</dbReference>
<protein>
    <recommendedName>
        <fullName evidence="3">Sulfatase</fullName>
    </recommendedName>
</protein>
<dbReference type="AlphaFoldDB" id="A6DRU2"/>
<dbReference type="Gene3D" id="3.40.720.10">
    <property type="entry name" value="Alkaline Phosphatase, subunit A"/>
    <property type="match status" value="1"/>
</dbReference>
<dbReference type="SUPFAM" id="SSF53649">
    <property type="entry name" value="Alkaline phosphatase-like"/>
    <property type="match status" value="1"/>
</dbReference>
<evidence type="ECO:0000313" key="2">
    <source>
        <dbReference type="Proteomes" id="UP000004947"/>
    </source>
</evidence>
<dbReference type="EMBL" id="ABCK01000026">
    <property type="protein sequence ID" value="EDM25627.1"/>
    <property type="molecule type" value="Genomic_DNA"/>
</dbReference>
<accession>A6DRU2</accession>
<dbReference type="OrthoDB" id="127333at2"/>
<keyword evidence="2" id="KW-1185">Reference proteome</keyword>
<reference evidence="1 2" key="1">
    <citation type="journal article" date="2010" name="J. Bacteriol.">
        <title>Genome sequence of Lentisphaera araneosa HTCC2155T, the type species of the order Lentisphaerales in the phylum Lentisphaerae.</title>
        <authorList>
            <person name="Thrash J.C."/>
            <person name="Cho J.C."/>
            <person name="Vergin K.L."/>
            <person name="Morris R.M."/>
            <person name="Giovannoni S.J."/>
        </authorList>
    </citation>
    <scope>NUCLEOTIDE SEQUENCE [LARGE SCALE GENOMIC DNA]</scope>
    <source>
        <strain evidence="1 2">HTCC2155</strain>
    </source>
</reference>
<dbReference type="PANTHER" id="PTHR43737">
    <property type="entry name" value="BLL7424 PROTEIN"/>
    <property type="match status" value="1"/>
</dbReference>
<comment type="caution">
    <text evidence="1">The sequence shown here is derived from an EMBL/GenBank/DDBJ whole genome shotgun (WGS) entry which is preliminary data.</text>
</comment>
<gene>
    <name evidence="1" type="ORF">LNTAR_25075</name>
</gene>
<evidence type="ECO:0008006" key="3">
    <source>
        <dbReference type="Google" id="ProtNLM"/>
    </source>
</evidence>
<evidence type="ECO:0000313" key="1">
    <source>
        <dbReference type="EMBL" id="EDM25627.1"/>
    </source>
</evidence>
<organism evidence="1 2">
    <name type="scientific">Lentisphaera araneosa HTCC2155</name>
    <dbReference type="NCBI Taxonomy" id="313628"/>
    <lineage>
        <taxon>Bacteria</taxon>
        <taxon>Pseudomonadati</taxon>
        <taxon>Lentisphaerota</taxon>
        <taxon>Lentisphaeria</taxon>
        <taxon>Lentisphaerales</taxon>
        <taxon>Lentisphaeraceae</taxon>
        <taxon>Lentisphaera</taxon>
    </lineage>
</organism>
<dbReference type="STRING" id="313628.LNTAR_25075"/>
<dbReference type="Proteomes" id="UP000004947">
    <property type="component" value="Unassembled WGS sequence"/>
</dbReference>
<dbReference type="Pfam" id="PF07394">
    <property type="entry name" value="DUF1501"/>
    <property type="match status" value="1"/>
</dbReference>